<dbReference type="RefSeq" id="WP_207135468.1">
    <property type="nucleotide sequence ID" value="NZ_JAFLNA010000015.1"/>
</dbReference>
<reference evidence="1 2" key="1">
    <citation type="submission" date="2021-03" db="EMBL/GenBank/DDBJ databases">
        <title>Whole genome sequence of Agrobacterium sp. strain Rnr.</title>
        <authorList>
            <person name="Mafakheri H."/>
            <person name="Taghavi S.M."/>
            <person name="Nemanja K."/>
            <person name="Osdaghi E."/>
        </authorList>
    </citation>
    <scope>NUCLEOTIDE SEQUENCE [LARGE SCALE GENOMIC DNA]</scope>
    <source>
        <strain evidence="1 2">Rnr</strain>
    </source>
</reference>
<gene>
    <name evidence="1" type="ORF">JZX89_23395</name>
</gene>
<evidence type="ECO:0000313" key="2">
    <source>
        <dbReference type="Proteomes" id="UP000664699"/>
    </source>
</evidence>
<protein>
    <submittedName>
        <fullName evidence="1">Uncharacterized protein</fullName>
    </submittedName>
</protein>
<evidence type="ECO:0000313" key="1">
    <source>
        <dbReference type="EMBL" id="MBO0133691.1"/>
    </source>
</evidence>
<organism evidence="1 2">
    <name type="scientific">Agrobacterium burrii</name>
    <dbReference type="NCBI Taxonomy" id="2815339"/>
    <lineage>
        <taxon>Bacteria</taxon>
        <taxon>Pseudomonadati</taxon>
        <taxon>Pseudomonadota</taxon>
        <taxon>Alphaproteobacteria</taxon>
        <taxon>Hyphomicrobiales</taxon>
        <taxon>Rhizobiaceae</taxon>
        <taxon>Rhizobium/Agrobacterium group</taxon>
        <taxon>Agrobacterium</taxon>
        <taxon>Agrobacterium tumefaciens complex</taxon>
    </lineage>
</organism>
<name>A0ABS3EP55_9HYPH</name>
<proteinExistence type="predicted"/>
<sequence length="51" mass="5702">MPRPSVLFNGRFGFALQMRIRAIKRLGVKHAADPIAGPAGRVIYPLWREAV</sequence>
<dbReference type="EMBL" id="JAFLNA010000015">
    <property type="protein sequence ID" value="MBO0133691.1"/>
    <property type="molecule type" value="Genomic_DNA"/>
</dbReference>
<comment type="caution">
    <text evidence="1">The sequence shown here is derived from an EMBL/GenBank/DDBJ whole genome shotgun (WGS) entry which is preliminary data.</text>
</comment>
<keyword evidence="2" id="KW-1185">Reference proteome</keyword>
<dbReference type="Proteomes" id="UP000664699">
    <property type="component" value="Unassembled WGS sequence"/>
</dbReference>
<accession>A0ABS3EP55</accession>